<evidence type="ECO:0000313" key="5">
    <source>
        <dbReference type="Proteomes" id="UP000256328"/>
    </source>
</evidence>
<dbReference type="PANTHER" id="PTHR37534">
    <property type="entry name" value="TRANSCRIPTIONAL ACTIVATOR PROTEIN UGA3"/>
    <property type="match status" value="1"/>
</dbReference>
<organism evidence="4 5">
    <name type="scientific">Coleophoma crateriformis</name>
    <dbReference type="NCBI Taxonomy" id="565419"/>
    <lineage>
        <taxon>Eukaryota</taxon>
        <taxon>Fungi</taxon>
        <taxon>Dikarya</taxon>
        <taxon>Ascomycota</taxon>
        <taxon>Pezizomycotina</taxon>
        <taxon>Leotiomycetes</taxon>
        <taxon>Helotiales</taxon>
        <taxon>Dermateaceae</taxon>
        <taxon>Coleophoma</taxon>
    </lineage>
</organism>
<dbReference type="Proteomes" id="UP000256328">
    <property type="component" value="Unassembled WGS sequence"/>
</dbReference>
<evidence type="ECO:0000256" key="2">
    <source>
        <dbReference type="ARBA" id="ARBA00023242"/>
    </source>
</evidence>
<reference evidence="4 5" key="1">
    <citation type="journal article" date="2018" name="IMA Fungus">
        <title>IMA Genome-F 9: Draft genome sequence of Annulohypoxylon stygium, Aspergillus mulundensis, Berkeleyomyces basicola (syn. Thielaviopsis basicola), Ceratocystis smalleyi, two Cercospora beticola strains, Coleophoma cylindrospora, Fusarium fracticaudum, Phialophora cf. hyalina, and Morchella septimelata.</title>
        <authorList>
            <person name="Wingfield B.D."/>
            <person name="Bills G.F."/>
            <person name="Dong Y."/>
            <person name="Huang W."/>
            <person name="Nel W.J."/>
            <person name="Swalarsk-Parry B.S."/>
            <person name="Vaghefi N."/>
            <person name="Wilken P.M."/>
            <person name="An Z."/>
            <person name="de Beer Z.W."/>
            <person name="De Vos L."/>
            <person name="Chen L."/>
            <person name="Duong T.A."/>
            <person name="Gao Y."/>
            <person name="Hammerbacher A."/>
            <person name="Kikkert J.R."/>
            <person name="Li Y."/>
            <person name="Li H."/>
            <person name="Li K."/>
            <person name="Li Q."/>
            <person name="Liu X."/>
            <person name="Ma X."/>
            <person name="Naidoo K."/>
            <person name="Pethybridge S.J."/>
            <person name="Sun J."/>
            <person name="Steenkamp E.T."/>
            <person name="van der Nest M.A."/>
            <person name="van Wyk S."/>
            <person name="Wingfield M.J."/>
            <person name="Xiong C."/>
            <person name="Yue Q."/>
            <person name="Zhang X."/>
        </authorList>
    </citation>
    <scope>NUCLEOTIDE SEQUENCE [LARGE SCALE GENOMIC DNA]</scope>
    <source>
        <strain evidence="4 5">BP5796</strain>
    </source>
</reference>
<dbReference type="SUPFAM" id="SSF57701">
    <property type="entry name" value="Zn2/Cys6 DNA-binding domain"/>
    <property type="match status" value="1"/>
</dbReference>
<dbReference type="InterPro" id="IPR036864">
    <property type="entry name" value="Zn2-C6_fun-type_DNA-bd_sf"/>
</dbReference>
<evidence type="ECO:0008006" key="6">
    <source>
        <dbReference type="Google" id="ProtNLM"/>
    </source>
</evidence>
<name>A0A3D8SXE2_9HELO</name>
<dbReference type="EMBL" id="PDLN01000003">
    <property type="protein sequence ID" value="RDW90976.1"/>
    <property type="molecule type" value="Genomic_DNA"/>
</dbReference>
<comment type="subcellular location">
    <subcellularLocation>
        <location evidence="1">Nucleus</location>
    </subcellularLocation>
</comment>
<dbReference type="Pfam" id="PF11951">
    <property type="entry name" value="Fungal_trans_2"/>
    <property type="match status" value="1"/>
</dbReference>
<accession>A0A3D8SXE2</accession>
<dbReference type="CDD" id="cd12148">
    <property type="entry name" value="fungal_TF_MHR"/>
    <property type="match status" value="1"/>
</dbReference>
<dbReference type="PANTHER" id="PTHR37534:SF46">
    <property type="entry name" value="ZN(II)2CYS6 TRANSCRIPTION FACTOR (EUROFUNG)"/>
    <property type="match status" value="1"/>
</dbReference>
<dbReference type="OrthoDB" id="2015447at2759"/>
<evidence type="ECO:0000313" key="4">
    <source>
        <dbReference type="EMBL" id="RDW90976.1"/>
    </source>
</evidence>
<keyword evidence="5" id="KW-1185">Reference proteome</keyword>
<keyword evidence="2" id="KW-0539">Nucleus</keyword>
<dbReference type="AlphaFoldDB" id="A0A3D8SXE2"/>
<dbReference type="GO" id="GO:0008270">
    <property type="term" value="F:zinc ion binding"/>
    <property type="evidence" value="ECO:0007669"/>
    <property type="project" value="InterPro"/>
</dbReference>
<dbReference type="GO" id="GO:0000981">
    <property type="term" value="F:DNA-binding transcription factor activity, RNA polymerase II-specific"/>
    <property type="evidence" value="ECO:0007669"/>
    <property type="project" value="InterPro"/>
</dbReference>
<dbReference type="InterPro" id="IPR021858">
    <property type="entry name" value="Fun_TF"/>
</dbReference>
<proteinExistence type="predicted"/>
<evidence type="ECO:0000256" key="3">
    <source>
        <dbReference type="SAM" id="MobiDB-lite"/>
    </source>
</evidence>
<gene>
    <name evidence="4" type="ORF">BP5796_02141</name>
</gene>
<evidence type="ECO:0000256" key="1">
    <source>
        <dbReference type="ARBA" id="ARBA00004123"/>
    </source>
</evidence>
<protein>
    <recommendedName>
        <fullName evidence="6">Zn(2)-C6 fungal-type domain-containing protein</fullName>
    </recommendedName>
</protein>
<comment type="caution">
    <text evidence="4">The sequence shown here is derived from an EMBL/GenBank/DDBJ whole genome shotgun (WGS) entry which is preliminary data.</text>
</comment>
<feature type="region of interest" description="Disordered" evidence="3">
    <location>
        <begin position="106"/>
        <end position="131"/>
    </location>
</feature>
<sequence length="679" mass="76925">MPPSTEPRTNSLAFAKTDCHTCTANQRRCDRKRPRCASCSGKKIVCGGYPMQLTWPKSKPIQAKASMLSEPTDDLFHLEPLSLHAAIHVRNSRSRPHKPRKFRFVAEGASGRKPISAESSEARSKQNSTCPGAIQARASIQRSNTPRNRSRHQYMPCSPLLGTLDSGVHGEMRHPMPYSDHTNFCQNDKAASPSIINEQYNVSDLLALSPVVDFSDPLDWSSWASTGTIDIETLDTYGELDSDCNTAVMPSSIDNIAGRSTSPNPIFEAPRQNIIALGSPVLHKSLFGKFEVLLNMYDQEFCIVPLSGDVPSNPFRCRSETSRGSQSLLHAILAVSCYHAGRQASKGDYPAADVFDHQNTAIQLYRNELNTYTGSQAVQLLDTTMVLFLFHATQSAFGSWATRISDAQKLLSLSGGPKIWVHNRRVQAQVVLLLWWDATIALLSRQACLLPYSYFEALLALEDDRYWSFFDLIGCPRELLVPLMQLARLAEENEKALSMHWTIFDLTLVDEIQASIINWKNPSLEIEDDFSEEEMQQQRDRWNCSEAWRYGLLIYIARVFRWDRSMNRPSRLAIYARLILEHVHSCRHTAIVQKQAFLPLFFAGCETKDQFSRQSIRDYCQYWSRTCGYDLYDSASSVLEEVWMEQDGSRGDAAWWGSVIDRKQKPYRSHIAPMQFCFG</sequence>
<dbReference type="GO" id="GO:0005634">
    <property type="term" value="C:nucleus"/>
    <property type="evidence" value="ECO:0007669"/>
    <property type="project" value="UniProtKB-SubCell"/>
</dbReference>